<sequence length="196" mass="20427">MTTRVTLISPARSESSEEFRFDDGRPLSAAGLRSVREARTAAGALLAAAVRTAVSPSPRCAQTAEELGIAAAGPADERLSGCAMGRWRGLTLEEVGAAEPEGVARWLSDPGGAPHGGESVEQLCARAEDWLTELAEEQGRVLAVVEPDVVRAMVVCALGAPARGLWRVDVAPLTVTELSGRSGRWNLRAGTALTAG</sequence>
<dbReference type="Proteomes" id="UP000176087">
    <property type="component" value="Unassembled WGS sequence"/>
</dbReference>
<dbReference type="SUPFAM" id="SSF53254">
    <property type="entry name" value="Phosphoglycerate mutase-like"/>
    <property type="match status" value="1"/>
</dbReference>
<dbReference type="Gene3D" id="3.40.50.1240">
    <property type="entry name" value="Phosphoglycerate mutase-like"/>
    <property type="match status" value="1"/>
</dbReference>
<keyword evidence="2" id="KW-1185">Reference proteome</keyword>
<dbReference type="InterPro" id="IPR013078">
    <property type="entry name" value="His_Pase_superF_clade-1"/>
</dbReference>
<dbReference type="SMART" id="SM00855">
    <property type="entry name" value="PGAM"/>
    <property type="match status" value="1"/>
</dbReference>
<evidence type="ECO:0000313" key="2">
    <source>
        <dbReference type="Proteomes" id="UP000176087"/>
    </source>
</evidence>
<name>A0A1E7JKR3_9ACTN</name>
<gene>
    <name evidence="1" type="ORF">AN215_19005</name>
</gene>
<dbReference type="STRING" id="933944.AN215_19005"/>
<dbReference type="PATRIC" id="fig|933944.5.peg.3142"/>
<dbReference type="AlphaFoldDB" id="A0A1E7JKR3"/>
<reference evidence="1 2" key="1">
    <citation type="journal article" date="2016" name="Front. Microbiol.">
        <title>Comparative Genomics Analysis of Streptomyces Species Reveals Their Adaptation to the Marine Environment and Their Diversity at the Genomic Level.</title>
        <authorList>
            <person name="Tian X."/>
            <person name="Zhang Z."/>
            <person name="Yang T."/>
            <person name="Chen M."/>
            <person name="Li J."/>
            <person name="Chen F."/>
            <person name="Yang J."/>
            <person name="Li W."/>
            <person name="Zhang B."/>
            <person name="Zhang Z."/>
            <person name="Wu J."/>
            <person name="Zhang C."/>
            <person name="Long L."/>
            <person name="Xiao J."/>
        </authorList>
    </citation>
    <scope>NUCLEOTIDE SEQUENCE [LARGE SCALE GENOMIC DNA]</scope>
    <source>
        <strain evidence="1 2">SCSIO 10390</strain>
    </source>
</reference>
<dbReference type="OrthoDB" id="7502553at2"/>
<organism evidence="1 2">
    <name type="scientific">Streptomyces abyssalis</name>
    <dbReference type="NCBI Taxonomy" id="933944"/>
    <lineage>
        <taxon>Bacteria</taxon>
        <taxon>Bacillati</taxon>
        <taxon>Actinomycetota</taxon>
        <taxon>Actinomycetes</taxon>
        <taxon>Kitasatosporales</taxon>
        <taxon>Streptomycetaceae</taxon>
        <taxon>Streptomyces</taxon>
    </lineage>
</organism>
<protein>
    <submittedName>
        <fullName evidence="1">Phosphoglycerate mutase</fullName>
    </submittedName>
</protein>
<dbReference type="RefSeq" id="WP_070011908.1">
    <property type="nucleotide sequence ID" value="NZ_LJGS01000041.1"/>
</dbReference>
<accession>A0A1E7JKR3</accession>
<dbReference type="Pfam" id="PF00300">
    <property type="entry name" value="His_Phos_1"/>
    <property type="match status" value="1"/>
</dbReference>
<comment type="caution">
    <text evidence="1">The sequence shown here is derived from an EMBL/GenBank/DDBJ whole genome shotgun (WGS) entry which is preliminary data.</text>
</comment>
<evidence type="ECO:0000313" key="1">
    <source>
        <dbReference type="EMBL" id="OEU88237.1"/>
    </source>
</evidence>
<proteinExistence type="predicted"/>
<dbReference type="EMBL" id="LJGT01000040">
    <property type="protein sequence ID" value="OEU88237.1"/>
    <property type="molecule type" value="Genomic_DNA"/>
</dbReference>
<dbReference type="InterPro" id="IPR029033">
    <property type="entry name" value="His_PPase_superfam"/>
</dbReference>